<keyword evidence="4" id="KW-1185">Reference proteome</keyword>
<feature type="domain" description="Peptidase M1 membrane alanine aminopeptidase" evidence="2">
    <location>
        <begin position="433"/>
        <end position="575"/>
    </location>
</feature>
<dbReference type="Proteomes" id="UP000540989">
    <property type="component" value="Unassembled WGS sequence"/>
</dbReference>
<organism evidence="3 4">
    <name type="scientific">Granulicella aggregans</name>
    <dbReference type="NCBI Taxonomy" id="474949"/>
    <lineage>
        <taxon>Bacteria</taxon>
        <taxon>Pseudomonadati</taxon>
        <taxon>Acidobacteriota</taxon>
        <taxon>Terriglobia</taxon>
        <taxon>Terriglobales</taxon>
        <taxon>Acidobacteriaceae</taxon>
        <taxon>Granulicella</taxon>
    </lineage>
</organism>
<evidence type="ECO:0000313" key="3">
    <source>
        <dbReference type="EMBL" id="MBB5058712.1"/>
    </source>
</evidence>
<proteinExistence type="predicted"/>
<feature type="region of interest" description="Disordered" evidence="1">
    <location>
        <begin position="16"/>
        <end position="113"/>
    </location>
</feature>
<protein>
    <recommendedName>
        <fullName evidence="2">Peptidase M1 membrane alanine aminopeptidase domain-containing protein</fullName>
    </recommendedName>
</protein>
<dbReference type="AlphaFoldDB" id="A0A7W8E4J8"/>
<dbReference type="Pfam" id="PF01433">
    <property type="entry name" value="Peptidase_M1"/>
    <property type="match status" value="1"/>
</dbReference>
<accession>A0A7W8E4J8</accession>
<dbReference type="EMBL" id="JACHIP010000004">
    <property type="protein sequence ID" value="MBB5058712.1"/>
    <property type="molecule type" value="Genomic_DNA"/>
</dbReference>
<evidence type="ECO:0000256" key="1">
    <source>
        <dbReference type="SAM" id="MobiDB-lite"/>
    </source>
</evidence>
<sequence length="679" mass="72163">MKAFVAAVLLGVAGNGFGQQTVPYTPPEKAPTQTEAAPPAQSQQAPVVPDTATAPVTSDPAPPKGKVIFERQETPPVEGDPAAAAEPATAEAAGESSSQPMPDGKTGPPDAVVNVSDEERESVMFTAYDLDLHLVTAKSAVEAHANFTVRNDGKVALKQIPLQVSSSLEWETLRVRSGAVGGFVQHRINTDADHTGVSREAVLTLAEPLAPGASIDLTAIYSGSIPQSGERLERIGAPTDEAAKADWDQVSAGGTALRGYGNVMWYPVAGAPVFLGDGAKLFDSVGRAKLRQQGATVKLRLTVEYTGDAPDAAYFNGRREPFAAVSDNDDMPVAQGKGIATAEFSATPMGFRGLSLFLTEKAATTTDGALIRAVTDQDGVLQRYAEAAAKVQPLLMDWLGTSPLQPLDVLDHEGQPFEDDALLVTPLRGAEPAELTPVMVHTLSHAWFGSSHAWLDEGVAQLMSLLWVETNDGRQAGLDRLHQTTSALALAEPDFSQGDKAGVGQSLVGASNEIYYRTKAAAVLWMLRSITSDDALKQALQVYRKDKAADASDEGFEQVLEKTSKEDLRWFFDDWVYHDKGLPELSIANVAPRPASAASGKTDGWLVAVSVRNDGAAAAEVPVTVKSAKLTATERLRVPGRSNAAIRIVFQDTPEEVVVGDGTVPELRENIHTRKIIPE</sequence>
<dbReference type="SUPFAM" id="SSF55486">
    <property type="entry name" value="Metalloproteases ('zincins'), catalytic domain"/>
    <property type="match status" value="1"/>
</dbReference>
<dbReference type="GO" id="GO:0008237">
    <property type="term" value="F:metallopeptidase activity"/>
    <property type="evidence" value="ECO:0007669"/>
    <property type="project" value="InterPro"/>
</dbReference>
<evidence type="ECO:0000259" key="2">
    <source>
        <dbReference type="Pfam" id="PF01433"/>
    </source>
</evidence>
<feature type="compositionally biased region" description="Low complexity" evidence="1">
    <location>
        <begin position="75"/>
        <end position="95"/>
    </location>
</feature>
<feature type="compositionally biased region" description="Low complexity" evidence="1">
    <location>
        <begin position="30"/>
        <end position="49"/>
    </location>
</feature>
<evidence type="ECO:0000313" key="4">
    <source>
        <dbReference type="Proteomes" id="UP000540989"/>
    </source>
</evidence>
<name>A0A7W8E4J8_9BACT</name>
<gene>
    <name evidence="3" type="ORF">HDF16_003426</name>
</gene>
<dbReference type="GO" id="GO:0008270">
    <property type="term" value="F:zinc ion binding"/>
    <property type="evidence" value="ECO:0007669"/>
    <property type="project" value="InterPro"/>
</dbReference>
<dbReference type="InterPro" id="IPR014782">
    <property type="entry name" value="Peptidase_M1_dom"/>
</dbReference>
<dbReference type="Gene3D" id="1.10.390.10">
    <property type="entry name" value="Neutral Protease Domain 2"/>
    <property type="match status" value="1"/>
</dbReference>
<dbReference type="RefSeq" id="WP_184218800.1">
    <property type="nucleotide sequence ID" value="NZ_JACHIP010000004.1"/>
</dbReference>
<reference evidence="3 4" key="1">
    <citation type="submission" date="2020-08" db="EMBL/GenBank/DDBJ databases">
        <title>Genomic Encyclopedia of Type Strains, Phase IV (KMG-V): Genome sequencing to study the core and pangenomes of soil and plant-associated prokaryotes.</title>
        <authorList>
            <person name="Whitman W."/>
        </authorList>
    </citation>
    <scope>NUCLEOTIDE SEQUENCE [LARGE SCALE GENOMIC DNA]</scope>
    <source>
        <strain evidence="3 4">M8UP14</strain>
    </source>
</reference>
<dbReference type="InterPro" id="IPR027268">
    <property type="entry name" value="Peptidase_M4/M1_CTD_sf"/>
</dbReference>
<comment type="caution">
    <text evidence="3">The sequence shown here is derived from an EMBL/GenBank/DDBJ whole genome shotgun (WGS) entry which is preliminary data.</text>
</comment>